<keyword evidence="2" id="KW-0812">Transmembrane</keyword>
<reference evidence="4" key="1">
    <citation type="journal article" date="2019" name="Int. J. Syst. Evol. Microbiol.">
        <title>The Global Catalogue of Microorganisms (GCM) 10K type strain sequencing project: providing services to taxonomists for standard genome sequencing and annotation.</title>
        <authorList>
            <consortium name="The Broad Institute Genomics Platform"/>
            <consortium name="The Broad Institute Genome Sequencing Center for Infectious Disease"/>
            <person name="Wu L."/>
            <person name="Ma J."/>
        </authorList>
    </citation>
    <scope>NUCLEOTIDE SEQUENCE [LARGE SCALE GENOMIC DNA]</scope>
    <source>
        <strain evidence="4">KCTC 42447</strain>
    </source>
</reference>
<dbReference type="RefSeq" id="WP_386366533.1">
    <property type="nucleotide sequence ID" value="NZ_JBHRXZ010000024.1"/>
</dbReference>
<gene>
    <name evidence="3" type="ORF">ACFOMF_15570</name>
</gene>
<comment type="caution">
    <text evidence="3">The sequence shown here is derived from an EMBL/GenBank/DDBJ whole genome shotgun (WGS) entry which is preliminary data.</text>
</comment>
<keyword evidence="4" id="KW-1185">Reference proteome</keyword>
<name>A0ABV7T7Q0_9GAMM</name>
<keyword evidence="2" id="KW-0472">Membrane</keyword>
<accession>A0ABV7T7Q0</accession>
<proteinExistence type="predicted"/>
<feature type="compositionally biased region" description="Basic and acidic residues" evidence="1">
    <location>
        <begin position="51"/>
        <end position="64"/>
    </location>
</feature>
<evidence type="ECO:0000313" key="4">
    <source>
        <dbReference type="Proteomes" id="UP001595630"/>
    </source>
</evidence>
<dbReference type="EMBL" id="JBHRXZ010000024">
    <property type="protein sequence ID" value="MFC3609200.1"/>
    <property type="molecule type" value="Genomic_DNA"/>
</dbReference>
<feature type="transmembrane region" description="Helical" evidence="2">
    <location>
        <begin position="6"/>
        <end position="27"/>
    </location>
</feature>
<evidence type="ECO:0000256" key="2">
    <source>
        <dbReference type="SAM" id="Phobius"/>
    </source>
</evidence>
<sequence>MVSQLQNTLLLFSLLFTGAGFVLGLFYNNRKVIRLEDKVLRLKRTIRHLQQKDDAPERHEEPVTTREALAATR</sequence>
<feature type="region of interest" description="Disordered" evidence="1">
    <location>
        <begin position="51"/>
        <end position="73"/>
    </location>
</feature>
<protein>
    <submittedName>
        <fullName evidence="3">Uncharacterized protein</fullName>
    </submittedName>
</protein>
<keyword evidence="2" id="KW-1133">Transmembrane helix</keyword>
<evidence type="ECO:0000256" key="1">
    <source>
        <dbReference type="SAM" id="MobiDB-lite"/>
    </source>
</evidence>
<evidence type="ECO:0000313" key="3">
    <source>
        <dbReference type="EMBL" id="MFC3609200.1"/>
    </source>
</evidence>
<organism evidence="3 4">
    <name type="scientific">Stutzerimonas tarimensis</name>
    <dbReference type="NCBI Taxonomy" id="1507735"/>
    <lineage>
        <taxon>Bacteria</taxon>
        <taxon>Pseudomonadati</taxon>
        <taxon>Pseudomonadota</taxon>
        <taxon>Gammaproteobacteria</taxon>
        <taxon>Pseudomonadales</taxon>
        <taxon>Pseudomonadaceae</taxon>
        <taxon>Stutzerimonas</taxon>
    </lineage>
</organism>
<dbReference type="Proteomes" id="UP001595630">
    <property type="component" value="Unassembled WGS sequence"/>
</dbReference>